<organism evidence="4 5">
    <name type="scientific">Pseudonocardia hispaniensis</name>
    <dbReference type="NCBI Taxonomy" id="904933"/>
    <lineage>
        <taxon>Bacteria</taxon>
        <taxon>Bacillati</taxon>
        <taxon>Actinomycetota</taxon>
        <taxon>Actinomycetes</taxon>
        <taxon>Pseudonocardiales</taxon>
        <taxon>Pseudonocardiaceae</taxon>
        <taxon>Pseudonocardia</taxon>
    </lineage>
</organism>
<reference evidence="5" key="1">
    <citation type="journal article" date="2019" name="Int. J. Syst. Evol. Microbiol.">
        <title>The Global Catalogue of Microorganisms (GCM) 10K type strain sequencing project: providing services to taxonomists for standard genome sequencing and annotation.</title>
        <authorList>
            <consortium name="The Broad Institute Genomics Platform"/>
            <consortium name="The Broad Institute Genome Sequencing Center for Infectious Disease"/>
            <person name="Wu L."/>
            <person name="Ma J."/>
        </authorList>
    </citation>
    <scope>NUCLEOTIDE SEQUENCE [LARGE SCALE GENOMIC DNA]</scope>
    <source>
        <strain evidence="5">CCM 8391</strain>
    </source>
</reference>
<dbReference type="Gene3D" id="3.40.190.10">
    <property type="entry name" value="Periplasmic binding protein-like II"/>
    <property type="match status" value="1"/>
</dbReference>
<protein>
    <submittedName>
        <fullName evidence="4">ABC transporter substrate-binding protein</fullName>
    </submittedName>
</protein>
<comment type="caution">
    <text evidence="4">The sequence shown here is derived from an EMBL/GenBank/DDBJ whole genome shotgun (WGS) entry which is preliminary data.</text>
</comment>
<dbReference type="Proteomes" id="UP001596302">
    <property type="component" value="Unassembled WGS sequence"/>
</dbReference>
<dbReference type="RefSeq" id="WP_379584745.1">
    <property type="nucleotide sequence ID" value="NZ_JBHSQW010000025.1"/>
</dbReference>
<comment type="similarity">
    <text evidence="1">Belongs to the bacterial solute-binding protein 1 family.</text>
</comment>
<dbReference type="PANTHER" id="PTHR43649:SF34">
    <property type="entry name" value="ABC TRANSPORTER PERIPLASMIC-BINDING PROTEIN YCJN-RELATED"/>
    <property type="match status" value="1"/>
</dbReference>
<keyword evidence="3" id="KW-0732">Signal</keyword>
<dbReference type="PANTHER" id="PTHR43649">
    <property type="entry name" value="ARABINOSE-BINDING PROTEIN-RELATED"/>
    <property type="match status" value="1"/>
</dbReference>
<keyword evidence="2" id="KW-0813">Transport</keyword>
<evidence type="ECO:0000313" key="4">
    <source>
        <dbReference type="EMBL" id="MFC5994716.1"/>
    </source>
</evidence>
<dbReference type="SUPFAM" id="SSF53850">
    <property type="entry name" value="Periplasmic binding protein-like II"/>
    <property type="match status" value="1"/>
</dbReference>
<evidence type="ECO:0000256" key="3">
    <source>
        <dbReference type="ARBA" id="ARBA00022729"/>
    </source>
</evidence>
<accession>A0ABW1J1V5</accession>
<gene>
    <name evidence="4" type="ORF">ACFQE5_10895</name>
</gene>
<name>A0ABW1J1V5_9PSEU</name>
<evidence type="ECO:0000256" key="2">
    <source>
        <dbReference type="ARBA" id="ARBA00022448"/>
    </source>
</evidence>
<dbReference type="InterPro" id="IPR050490">
    <property type="entry name" value="Bact_solute-bd_prot1"/>
</dbReference>
<proteinExistence type="inferred from homology"/>
<evidence type="ECO:0000256" key="1">
    <source>
        <dbReference type="ARBA" id="ARBA00008520"/>
    </source>
</evidence>
<dbReference type="Pfam" id="PF01547">
    <property type="entry name" value="SBP_bac_1"/>
    <property type="match status" value="1"/>
</dbReference>
<keyword evidence="5" id="KW-1185">Reference proteome</keyword>
<evidence type="ECO:0000313" key="5">
    <source>
        <dbReference type="Proteomes" id="UP001596302"/>
    </source>
</evidence>
<dbReference type="InterPro" id="IPR006059">
    <property type="entry name" value="SBP"/>
</dbReference>
<sequence>MSALGLAAAACTKAPGTGGGGGSAQPPASAAPQVVFGEPATKLSGDLRILQWSHFVPAYDQWFDPFVQEWGRHVGVNASVEHINYADIVPRTAAELAANSGHDLIMWITVPSALEPSLVDLTDVNTEAQKRFGTQVEWARQVSYNPTTNRWYGYCHAWAPDPGDYRKSLWEKVGLPDGPRTYDDLLTGGARIKSELQVPLGIGMSNEIDSNMAARAMIWSFGGSIQDANQNVVLNSPETVAAVEYMTKLYGQAMTDTVFSWNAASNNQGLAAGQLSYILNSISAYRTSQKTTPDVANDIFFTPALKGPGGVGLASEHVVAVYIVPTFAKNVDAAKEFLLNLSQNAAAVTYHSELYDFPAFPDTVPQLDGWLSNDPFGSQPANKLEVLKSSFDWSTNLGHPGPANAAIGEIFTTFVLPQMMAKAALGQLSPAAAVQEADARCREIFDKWRGQGLV</sequence>
<dbReference type="EMBL" id="JBHSQW010000025">
    <property type="protein sequence ID" value="MFC5994716.1"/>
    <property type="molecule type" value="Genomic_DNA"/>
</dbReference>